<dbReference type="Proteomes" id="UP001069802">
    <property type="component" value="Unassembled WGS sequence"/>
</dbReference>
<dbReference type="GO" id="GO:0016301">
    <property type="term" value="F:kinase activity"/>
    <property type="evidence" value="ECO:0007669"/>
    <property type="project" value="UniProtKB-KW"/>
</dbReference>
<dbReference type="InterPro" id="IPR050736">
    <property type="entry name" value="Sensor_HK_Regulatory"/>
</dbReference>
<dbReference type="InterPro" id="IPR003661">
    <property type="entry name" value="HisK_dim/P_dom"/>
</dbReference>
<reference evidence="12" key="1">
    <citation type="submission" date="2022-12" db="EMBL/GenBank/DDBJ databases">
        <title>Bacterial isolates from different developmental stages of Nematostella vectensis.</title>
        <authorList>
            <person name="Fraune S."/>
        </authorList>
    </citation>
    <scope>NUCLEOTIDE SEQUENCE</scope>
    <source>
        <strain evidence="12">G21630-S1</strain>
    </source>
</reference>
<dbReference type="PROSITE" id="PS50109">
    <property type="entry name" value="HIS_KIN"/>
    <property type="match status" value="1"/>
</dbReference>
<dbReference type="PROSITE" id="PS50110">
    <property type="entry name" value="RESPONSE_REGULATORY"/>
    <property type="match status" value="1"/>
</dbReference>
<evidence type="ECO:0000256" key="2">
    <source>
        <dbReference type="ARBA" id="ARBA00012438"/>
    </source>
</evidence>
<evidence type="ECO:0000313" key="13">
    <source>
        <dbReference type="Proteomes" id="UP001069802"/>
    </source>
</evidence>
<evidence type="ECO:0000256" key="9">
    <source>
        <dbReference type="SAM" id="MobiDB-lite"/>
    </source>
</evidence>
<dbReference type="SMART" id="SM00388">
    <property type="entry name" value="HisKA"/>
    <property type="match status" value="1"/>
</dbReference>
<feature type="coiled-coil region" evidence="8">
    <location>
        <begin position="254"/>
        <end position="281"/>
    </location>
</feature>
<dbReference type="InterPro" id="IPR036097">
    <property type="entry name" value="HisK_dim/P_sf"/>
</dbReference>
<keyword evidence="3 7" id="KW-0597">Phosphoprotein</keyword>
<dbReference type="SUPFAM" id="SSF55874">
    <property type="entry name" value="ATPase domain of HSP90 chaperone/DNA topoisomerase II/histidine kinase"/>
    <property type="match status" value="1"/>
</dbReference>
<dbReference type="InterPro" id="IPR004358">
    <property type="entry name" value="Sig_transdc_His_kin-like_C"/>
</dbReference>
<dbReference type="SUPFAM" id="SSF52172">
    <property type="entry name" value="CheY-like"/>
    <property type="match status" value="1"/>
</dbReference>
<dbReference type="Gene3D" id="3.30.565.10">
    <property type="entry name" value="Histidine kinase-like ATPase, C-terminal domain"/>
    <property type="match status" value="1"/>
</dbReference>
<keyword evidence="5 12" id="KW-0418">Kinase</keyword>
<keyword evidence="6" id="KW-0902">Two-component regulatory system</keyword>
<feature type="domain" description="Histidine kinase" evidence="10">
    <location>
        <begin position="245"/>
        <end position="460"/>
    </location>
</feature>
<organism evidence="12 13">
    <name type="scientific">Kiloniella laminariae</name>
    <dbReference type="NCBI Taxonomy" id="454162"/>
    <lineage>
        <taxon>Bacteria</taxon>
        <taxon>Pseudomonadati</taxon>
        <taxon>Pseudomonadota</taxon>
        <taxon>Alphaproteobacteria</taxon>
        <taxon>Rhodospirillales</taxon>
        <taxon>Kiloniellaceae</taxon>
        <taxon>Kiloniella</taxon>
    </lineage>
</organism>
<keyword evidence="4" id="KW-0808">Transferase</keyword>
<feature type="modified residue" description="4-aspartylphosphate" evidence="7">
    <location>
        <position position="139"/>
    </location>
</feature>
<evidence type="ECO:0000259" key="10">
    <source>
        <dbReference type="PROSITE" id="PS50109"/>
    </source>
</evidence>
<dbReference type="EC" id="2.7.13.3" evidence="2"/>
<evidence type="ECO:0000256" key="6">
    <source>
        <dbReference type="ARBA" id="ARBA00023012"/>
    </source>
</evidence>
<protein>
    <recommendedName>
        <fullName evidence="2">histidine kinase</fullName>
        <ecNumber evidence="2">2.7.13.3</ecNumber>
    </recommendedName>
</protein>
<dbReference type="Pfam" id="PF00512">
    <property type="entry name" value="HisKA"/>
    <property type="match status" value="1"/>
</dbReference>
<dbReference type="InterPro" id="IPR003594">
    <property type="entry name" value="HATPase_dom"/>
</dbReference>
<dbReference type="CDD" id="cd00082">
    <property type="entry name" value="HisKA"/>
    <property type="match status" value="1"/>
</dbReference>
<dbReference type="PANTHER" id="PTHR43711:SF26">
    <property type="entry name" value="SENSOR HISTIDINE KINASE RCSC"/>
    <property type="match status" value="1"/>
</dbReference>
<feature type="domain" description="Response regulatory" evidence="11">
    <location>
        <begin position="84"/>
        <end position="208"/>
    </location>
</feature>
<dbReference type="SMART" id="SM00387">
    <property type="entry name" value="HATPase_c"/>
    <property type="match status" value="1"/>
</dbReference>
<dbReference type="InterPro" id="IPR036890">
    <property type="entry name" value="HATPase_C_sf"/>
</dbReference>
<dbReference type="RefSeq" id="WP_269421942.1">
    <property type="nucleotide sequence ID" value="NZ_JAPWGY010000001.1"/>
</dbReference>
<comment type="caution">
    <text evidence="12">The sequence shown here is derived from an EMBL/GenBank/DDBJ whole genome shotgun (WGS) entry which is preliminary data.</text>
</comment>
<proteinExistence type="predicted"/>
<evidence type="ECO:0000256" key="4">
    <source>
        <dbReference type="ARBA" id="ARBA00022679"/>
    </source>
</evidence>
<gene>
    <name evidence="12" type="ORF">O4H49_03070</name>
</gene>
<evidence type="ECO:0000259" key="11">
    <source>
        <dbReference type="PROSITE" id="PS50110"/>
    </source>
</evidence>
<evidence type="ECO:0000313" key="12">
    <source>
        <dbReference type="EMBL" id="MCZ4279745.1"/>
    </source>
</evidence>
<dbReference type="PANTHER" id="PTHR43711">
    <property type="entry name" value="TWO-COMPONENT HISTIDINE KINASE"/>
    <property type="match status" value="1"/>
</dbReference>
<feature type="region of interest" description="Disordered" evidence="9">
    <location>
        <begin position="1"/>
        <end position="54"/>
    </location>
</feature>
<evidence type="ECO:0000256" key="7">
    <source>
        <dbReference type="PROSITE-ProRule" id="PRU00169"/>
    </source>
</evidence>
<dbReference type="InterPro" id="IPR011006">
    <property type="entry name" value="CheY-like_superfamily"/>
</dbReference>
<accession>A0ABT4LF65</accession>
<keyword evidence="8" id="KW-0175">Coiled coil</keyword>
<dbReference type="PRINTS" id="PR00344">
    <property type="entry name" value="BCTRLSENSOR"/>
</dbReference>
<comment type="catalytic activity">
    <reaction evidence="1">
        <text>ATP + protein L-histidine = ADP + protein N-phospho-L-histidine.</text>
        <dbReference type="EC" id="2.7.13.3"/>
    </reaction>
</comment>
<dbReference type="Gene3D" id="1.10.287.130">
    <property type="match status" value="1"/>
</dbReference>
<evidence type="ECO:0000256" key="3">
    <source>
        <dbReference type="ARBA" id="ARBA00022553"/>
    </source>
</evidence>
<dbReference type="EMBL" id="JAPWGY010000001">
    <property type="protein sequence ID" value="MCZ4279745.1"/>
    <property type="molecule type" value="Genomic_DNA"/>
</dbReference>
<evidence type="ECO:0000256" key="1">
    <source>
        <dbReference type="ARBA" id="ARBA00000085"/>
    </source>
</evidence>
<dbReference type="Pfam" id="PF02518">
    <property type="entry name" value="HATPase_c"/>
    <property type="match status" value="1"/>
</dbReference>
<dbReference type="SUPFAM" id="SSF47384">
    <property type="entry name" value="Homodimeric domain of signal transducing histidine kinase"/>
    <property type="match status" value="1"/>
</dbReference>
<dbReference type="InterPro" id="IPR005467">
    <property type="entry name" value="His_kinase_dom"/>
</dbReference>
<evidence type="ECO:0000256" key="8">
    <source>
        <dbReference type="SAM" id="Coils"/>
    </source>
</evidence>
<feature type="compositionally biased region" description="Basic and acidic residues" evidence="9">
    <location>
        <begin position="1"/>
        <end position="37"/>
    </location>
</feature>
<evidence type="ECO:0000256" key="5">
    <source>
        <dbReference type="ARBA" id="ARBA00022777"/>
    </source>
</evidence>
<keyword evidence="13" id="KW-1185">Reference proteome</keyword>
<sequence length="489" mass="54897">MTQAIHDPEKSRRDREAAADEDSKAADSPDSLSKELSEETDLFGESIPFEETGDFEDEETDDFLMFAEAETDPLPDPSFKESWNILIVDDDPEVHDATVFVLRHFEFKDKGVRFHHALSAQEAKVILEAHPEIEILLLDVVMETQDAGLQLVKWIRDVLKNKKIRILLRTGQPGDAPEKQIIRDYDINDYKSKAELTASMLFTSLYASCRGYHDLITLENQTLQLGLALANQQQQNKMQSDFISMASHEFRTPVAIIDSSVQRLERRLDDLEKDFVDKRLRQIKAATQRMLTLIDSTLSASRIEAGEIEIELGSVDLAGMVAKLCNSQQDISDRHKITYDVRDLPRDLLADRSKMVQVFTNLLSNAVKYAPNAPEVIVKGWVKEGNAYVSVQDFGIGIAPEDHDKIFTRYFRSRNTSGISGTGIGLCLVSWLLEVQGGSITFVSELNVGSTFTVKMPVQAKEGGPSEYADVPLCSEDCHCWKPGPKKPK</sequence>
<name>A0ABT4LF65_9PROT</name>
<dbReference type="InterPro" id="IPR001789">
    <property type="entry name" value="Sig_transdc_resp-reg_receiver"/>
</dbReference>
<dbReference type="Gene3D" id="3.40.50.2300">
    <property type="match status" value="1"/>
</dbReference>